<feature type="region of interest" description="Disordered" evidence="11">
    <location>
        <begin position="69"/>
        <end position="122"/>
    </location>
</feature>
<evidence type="ECO:0000313" key="13">
    <source>
        <dbReference type="EMBL" id="KAJ3114146.1"/>
    </source>
</evidence>
<evidence type="ECO:0000256" key="2">
    <source>
        <dbReference type="ARBA" id="ARBA00022516"/>
    </source>
</evidence>
<feature type="transmembrane region" description="Helical" evidence="12">
    <location>
        <begin position="630"/>
        <end position="650"/>
    </location>
</feature>
<dbReference type="InterPro" id="IPR007318">
    <property type="entry name" value="Phopholipid_MeTrfase"/>
</dbReference>
<keyword evidence="4" id="KW-0949">S-adenosyl-L-methionine</keyword>
<evidence type="ECO:0000256" key="1">
    <source>
        <dbReference type="ARBA" id="ARBA00004127"/>
    </source>
</evidence>
<dbReference type="Proteomes" id="UP001211907">
    <property type="component" value="Unassembled WGS sequence"/>
</dbReference>
<keyword evidence="10" id="KW-1208">Phospholipid metabolism</keyword>
<accession>A0AAD5XBK5</accession>
<feature type="compositionally biased region" description="Basic and acidic residues" evidence="11">
    <location>
        <begin position="94"/>
        <end position="108"/>
    </location>
</feature>
<keyword evidence="7" id="KW-0443">Lipid metabolism</keyword>
<feature type="transmembrane region" description="Helical" evidence="12">
    <location>
        <begin position="160"/>
        <end position="180"/>
    </location>
</feature>
<reference evidence="13" key="1">
    <citation type="submission" date="2020-05" db="EMBL/GenBank/DDBJ databases">
        <title>Phylogenomic resolution of chytrid fungi.</title>
        <authorList>
            <person name="Stajich J.E."/>
            <person name="Amses K."/>
            <person name="Simmons R."/>
            <person name="Seto K."/>
            <person name="Myers J."/>
            <person name="Bonds A."/>
            <person name="Quandt C.A."/>
            <person name="Barry K."/>
            <person name="Liu P."/>
            <person name="Grigoriev I."/>
            <person name="Longcore J.E."/>
            <person name="James T.Y."/>
        </authorList>
    </citation>
    <scope>NUCLEOTIDE SEQUENCE</scope>
    <source>
        <strain evidence="13">JEL0513</strain>
    </source>
</reference>
<keyword evidence="14" id="KW-1185">Reference proteome</keyword>
<keyword evidence="2" id="KW-0444">Lipid biosynthesis</keyword>
<evidence type="ECO:0000256" key="3">
    <source>
        <dbReference type="ARBA" id="ARBA00022603"/>
    </source>
</evidence>
<feature type="transmembrane region" description="Helical" evidence="12">
    <location>
        <begin position="186"/>
        <end position="209"/>
    </location>
</feature>
<feature type="region of interest" description="Disordered" evidence="11">
    <location>
        <begin position="911"/>
        <end position="942"/>
    </location>
</feature>
<keyword evidence="3" id="KW-0489">Methyltransferase</keyword>
<dbReference type="PANTHER" id="PTHR32138:SF0">
    <property type="entry name" value="PHOSPHATIDYLETHANOLAMINE N-METHYLTRANSFERASE"/>
    <property type="match status" value="1"/>
</dbReference>
<dbReference type="GO" id="GO:0006656">
    <property type="term" value="P:phosphatidylcholine biosynthetic process"/>
    <property type="evidence" value="ECO:0007669"/>
    <property type="project" value="TreeGrafter"/>
</dbReference>
<feature type="transmembrane region" description="Helical" evidence="12">
    <location>
        <begin position="496"/>
        <end position="518"/>
    </location>
</feature>
<organism evidence="13 14">
    <name type="scientific">Physocladia obscura</name>
    <dbReference type="NCBI Taxonomy" id="109957"/>
    <lineage>
        <taxon>Eukaryota</taxon>
        <taxon>Fungi</taxon>
        <taxon>Fungi incertae sedis</taxon>
        <taxon>Chytridiomycota</taxon>
        <taxon>Chytridiomycota incertae sedis</taxon>
        <taxon>Chytridiomycetes</taxon>
        <taxon>Chytridiales</taxon>
        <taxon>Chytriomycetaceae</taxon>
        <taxon>Physocladia</taxon>
    </lineage>
</organism>
<keyword evidence="6 12" id="KW-1133">Transmembrane helix</keyword>
<feature type="region of interest" description="Disordered" evidence="11">
    <location>
        <begin position="710"/>
        <end position="731"/>
    </location>
</feature>
<evidence type="ECO:0000256" key="12">
    <source>
        <dbReference type="SAM" id="Phobius"/>
    </source>
</evidence>
<evidence type="ECO:0000256" key="9">
    <source>
        <dbReference type="ARBA" id="ARBA00023209"/>
    </source>
</evidence>
<feature type="compositionally biased region" description="Low complexity" evidence="11">
    <location>
        <begin position="32"/>
        <end position="45"/>
    </location>
</feature>
<dbReference type="Pfam" id="PF04191">
    <property type="entry name" value="PEMT"/>
    <property type="match status" value="2"/>
</dbReference>
<evidence type="ECO:0000256" key="10">
    <source>
        <dbReference type="ARBA" id="ARBA00023264"/>
    </source>
</evidence>
<dbReference type="PANTHER" id="PTHR32138">
    <property type="entry name" value="PHOSPHATIDYLETHANOLAMINE N-METHYLTRANSFERASE"/>
    <property type="match status" value="1"/>
</dbReference>
<feature type="compositionally biased region" description="Basic and acidic residues" evidence="11">
    <location>
        <begin position="9"/>
        <end position="19"/>
    </location>
</feature>
<comment type="subcellular location">
    <subcellularLocation>
        <location evidence="1">Endomembrane system</location>
        <topology evidence="1">Multi-pass membrane protein</topology>
    </subcellularLocation>
</comment>
<comment type="caution">
    <text evidence="13">The sequence shown here is derived from an EMBL/GenBank/DDBJ whole genome shotgun (WGS) entry which is preliminary data.</text>
</comment>
<feature type="region of interest" description="Disordered" evidence="11">
    <location>
        <begin position="846"/>
        <end position="886"/>
    </location>
</feature>
<dbReference type="EMBL" id="JADGJH010001391">
    <property type="protein sequence ID" value="KAJ3114146.1"/>
    <property type="molecule type" value="Genomic_DNA"/>
</dbReference>
<feature type="region of interest" description="Disordered" evidence="11">
    <location>
        <begin position="774"/>
        <end position="796"/>
    </location>
</feature>
<feature type="compositionally biased region" description="Pro residues" evidence="11">
    <location>
        <begin position="917"/>
        <end position="926"/>
    </location>
</feature>
<evidence type="ECO:0000256" key="6">
    <source>
        <dbReference type="ARBA" id="ARBA00022989"/>
    </source>
</evidence>
<protein>
    <submittedName>
        <fullName evidence="13">Phosphatidylethanolamine N-methyltransferase</fullName>
    </submittedName>
</protein>
<evidence type="ECO:0000256" key="7">
    <source>
        <dbReference type="ARBA" id="ARBA00023098"/>
    </source>
</evidence>
<feature type="transmembrane region" description="Helical" evidence="12">
    <location>
        <begin position="467"/>
        <end position="484"/>
    </location>
</feature>
<feature type="compositionally biased region" description="Low complexity" evidence="11">
    <location>
        <begin position="777"/>
        <end position="796"/>
    </location>
</feature>
<keyword evidence="5 12" id="KW-0812">Transmembrane</keyword>
<keyword evidence="3" id="KW-0808">Transferase</keyword>
<feature type="compositionally biased region" description="Low complexity" evidence="11">
    <location>
        <begin position="927"/>
        <end position="942"/>
    </location>
</feature>
<dbReference type="GO" id="GO:0004608">
    <property type="term" value="F:phosphatidylethanolamine N-methyltransferase activity"/>
    <property type="evidence" value="ECO:0007669"/>
    <property type="project" value="TreeGrafter"/>
</dbReference>
<evidence type="ECO:0000313" key="14">
    <source>
        <dbReference type="Proteomes" id="UP001211907"/>
    </source>
</evidence>
<evidence type="ECO:0000256" key="11">
    <source>
        <dbReference type="SAM" id="MobiDB-lite"/>
    </source>
</evidence>
<sequence>MEQSTINIRRHEKEREHLQLRQRPRLHPRPIDNNARGSGSDSNDSSDTHNNDELVSKLNKLADAYSANSAHSYSYSDSINTRDGDGEEDEEEEKEVRHRELRNRDGRNRNRGRRGGRGREQEPLDPVALLRALCRTRGGIVFAAPPVHALAHSLLFPTAAFDWLILASVALSLSVFALTAAHIPRFYFLLLFIFWRTAYNLLLGLLLRLQSDFNWLVRSAKKLGFGPNPGKRRGPWQTYIIEQIIKKLEIDDEEFNNLPVEFTTWILFRAFVDTVLVNDFLSHTLFAIAYFKSPVFDGSGPELFGIGWRDWLRYSAGCILLLINYGIKIEGNRSVSDFAWYWGDFFFFQIPEQSSSEQSKFDFSPIPPPTSFELAPHPMYSVGYIGFYATALIAKSYTVFFVSLAAHITQIAFFFFVESWHFERTYGSPGGDGTFTEGAHKNAGLQYLFRRDLLVFKNFDAFRSTDMLTLLVWASAAMNAFLVGPVGKEHERNWKVWFFVSQALFWRFIHNGVLGLVLHMQSKYMFWSRHFIKFGETSLEAFKHWKIPPEVWLVGSVMLKHTIALVNSLTVSGTPGSGSLVTSVNSVHSNNYHHHHHAPTYTGLYRFLNHPNAWAAAASTWGTTVVAGSWHLLIVTIFSQICGWCFVFLVEAPHMRRRYGDLVREQDMVDDLVGGGVTSSGNNANLIGGGAVGNHKEVYVRTTLTGRGRGGGGVGAARGIPRRRGGSNAGGNIDSVGLVSGYGARRVQSDGGIGAGGVIGSSVGGTFKSSDLRDPSAGRFSNGSGSFSGSVMSGSRFRQTESGTASTWYEPEQEEVCDGGNDVVDKEDEEYDMGIMMKLGGGAFNRLRDDSSKSGVGVSGSDGDDEDDDCFSVNSSLAGNGDGSSRGEILMARSFSNPHRKSVSNVDRLSASLDNYIPPPPPPASPSPQYSGSSASKRMSSGSLKHIKSFTATVVNHAKPRVDKFVNGARNIVKTNVEKLAGSHWSHTQQLPRHLYTITFPNIRNNNNLQPQNATPQYSFFSTSKAIPRFHLGAPIMVQFECVRETLKRRDWIGIYPAAENLSTEVTTSKSYSRWLFLTNTVKNDDDDATIPLMTKVPITDEETALALATGESNANVAADAEESTRRRNISLEQRLMFGNTIVTVRPSEEDQGLRIVTGELLFKRSRIPWQVGTYEARYHHDGGYSVVAISSPFEIVAECFAWDEDITMGSGPFSEACEEEISRIEAFLRVHVERCVDIDGIEGHERLDLNEDILARVVMDEWIADLNQFKVYKEQVAKRIVYGIKQMFGIEFSWHVVGFMGTVRLLARRIFEAKQALSPSPPVDSVLSDLL</sequence>
<feature type="region of interest" description="Disordered" evidence="11">
    <location>
        <begin position="1"/>
        <end position="57"/>
    </location>
</feature>
<keyword evidence="8 12" id="KW-0472">Membrane</keyword>
<evidence type="ECO:0000256" key="4">
    <source>
        <dbReference type="ARBA" id="ARBA00022691"/>
    </source>
</evidence>
<evidence type="ECO:0000256" key="8">
    <source>
        <dbReference type="ARBA" id="ARBA00023136"/>
    </source>
</evidence>
<feature type="compositionally biased region" description="Basic and acidic residues" evidence="11">
    <location>
        <begin position="46"/>
        <end position="55"/>
    </location>
</feature>
<dbReference type="GO" id="GO:0012505">
    <property type="term" value="C:endomembrane system"/>
    <property type="evidence" value="ECO:0007669"/>
    <property type="project" value="UniProtKB-SubCell"/>
</dbReference>
<gene>
    <name evidence="13" type="primary">CHO2</name>
    <name evidence="13" type="ORF">HK100_001754</name>
</gene>
<dbReference type="GO" id="GO:0032259">
    <property type="term" value="P:methylation"/>
    <property type="evidence" value="ECO:0007669"/>
    <property type="project" value="UniProtKB-KW"/>
</dbReference>
<keyword evidence="9" id="KW-0594">Phospholipid biosynthesis</keyword>
<name>A0AAD5XBK5_9FUNG</name>
<proteinExistence type="predicted"/>
<feature type="compositionally biased region" description="Low complexity" evidence="11">
    <location>
        <begin position="69"/>
        <end position="78"/>
    </location>
</feature>
<evidence type="ECO:0000256" key="5">
    <source>
        <dbReference type="ARBA" id="ARBA00022692"/>
    </source>
</evidence>